<sequence>MNRQFYSPFRTLLACSLLMLPILPGFAQTKKKLDSLFETLHRQGVFNGCVLIAEEGRPVYKKAFGYANFETKQLLHEGSVFELASVAKQFTAMAIMQLQDRGKLSYQDDIGQYFPSLHYPGVTIDNLLRHTSGIPEFLPWDETRVDVTRINYNKDILDAMVKSKLPALFKPGEMLAYSNTNYVLLALIVEKISGMPFADYLDKNIFRPLNMTDSRVYARRAASKVLDNYALGHVYSPAAGRFVINDSVKANRYQYYFDGVAGPYGISSNTEDLLKWDHALYTGRLIRESRQQLAYVPGRLNNGSVAAFAGLAYGYGWLILPPDETTGRRYMHSGGYPGYMTIIARYPEKKKTIIILTNIYNVVSLYQLCGATENILFDKPFSMPTPTPFMKSVALSPAQLKTIEGVYTLAPGFKFTITTELNQAYAQLTGQPKVEIYPSSENEFFYTVVTARLRFEKDSAGVAKKLTLFQNGKEMEARRD</sequence>
<dbReference type="Proteomes" id="UP000278351">
    <property type="component" value="Unassembled WGS sequence"/>
</dbReference>
<keyword evidence="3" id="KW-0732">Signal</keyword>
<evidence type="ECO:0000313" key="6">
    <source>
        <dbReference type="Proteomes" id="UP000278351"/>
    </source>
</evidence>
<dbReference type="InterPro" id="IPR001466">
    <property type="entry name" value="Beta-lactam-related"/>
</dbReference>
<dbReference type="GO" id="GO:0016787">
    <property type="term" value="F:hydrolase activity"/>
    <property type="evidence" value="ECO:0007669"/>
    <property type="project" value="UniProtKB-KW"/>
</dbReference>
<feature type="chain" id="PRO_5018125637" evidence="3">
    <location>
        <begin position="28"/>
        <end position="480"/>
    </location>
</feature>
<keyword evidence="5" id="KW-0378">Hydrolase</keyword>
<accession>A0A3N4PVV6</accession>
<comment type="subcellular location">
    <subcellularLocation>
        <location evidence="1">Membrane</location>
    </subcellularLocation>
</comment>
<evidence type="ECO:0000313" key="5">
    <source>
        <dbReference type="EMBL" id="RPE09221.1"/>
    </source>
</evidence>
<name>A0A3N4PVV6_9BACT</name>
<evidence type="ECO:0000256" key="2">
    <source>
        <dbReference type="ARBA" id="ARBA00023136"/>
    </source>
</evidence>
<proteinExistence type="predicted"/>
<keyword evidence="2" id="KW-0472">Membrane</keyword>
<comment type="caution">
    <text evidence="5">The sequence shown here is derived from an EMBL/GenBank/DDBJ whole genome shotgun (WGS) entry which is preliminary data.</text>
</comment>
<organism evidence="5 6">
    <name type="scientific">Chitinophaga lutea</name>
    <dbReference type="NCBI Taxonomy" id="2488634"/>
    <lineage>
        <taxon>Bacteria</taxon>
        <taxon>Pseudomonadati</taxon>
        <taxon>Bacteroidota</taxon>
        <taxon>Chitinophagia</taxon>
        <taxon>Chitinophagales</taxon>
        <taxon>Chitinophagaceae</taxon>
        <taxon>Chitinophaga</taxon>
    </lineage>
</organism>
<dbReference type="Gene3D" id="3.40.710.10">
    <property type="entry name" value="DD-peptidase/beta-lactamase superfamily"/>
    <property type="match status" value="1"/>
</dbReference>
<evidence type="ECO:0000256" key="3">
    <source>
        <dbReference type="SAM" id="SignalP"/>
    </source>
</evidence>
<dbReference type="RefSeq" id="WP_123848219.1">
    <property type="nucleotide sequence ID" value="NZ_RPDH01000002.1"/>
</dbReference>
<evidence type="ECO:0000256" key="1">
    <source>
        <dbReference type="ARBA" id="ARBA00004370"/>
    </source>
</evidence>
<dbReference type="GO" id="GO:0016020">
    <property type="term" value="C:membrane"/>
    <property type="evidence" value="ECO:0007669"/>
    <property type="project" value="UniProtKB-SubCell"/>
</dbReference>
<dbReference type="InterPro" id="IPR012338">
    <property type="entry name" value="Beta-lactam/transpept-like"/>
</dbReference>
<dbReference type="PANTHER" id="PTHR46825:SF11">
    <property type="entry name" value="PENICILLIN-BINDING PROTEIN 4"/>
    <property type="match status" value="1"/>
</dbReference>
<feature type="signal peptide" evidence="3">
    <location>
        <begin position="1"/>
        <end position="27"/>
    </location>
</feature>
<dbReference type="EMBL" id="RPDH01000002">
    <property type="protein sequence ID" value="RPE09221.1"/>
    <property type="molecule type" value="Genomic_DNA"/>
</dbReference>
<feature type="domain" description="Beta-lactamase-related" evidence="4">
    <location>
        <begin position="34"/>
        <end position="359"/>
    </location>
</feature>
<gene>
    <name evidence="5" type="ORF">EGT74_19660</name>
</gene>
<protein>
    <submittedName>
        <fullName evidence="5">Serine hydrolase</fullName>
    </submittedName>
</protein>
<dbReference type="OrthoDB" id="9793489at2"/>
<keyword evidence="6" id="KW-1185">Reference proteome</keyword>
<evidence type="ECO:0000259" key="4">
    <source>
        <dbReference type="Pfam" id="PF00144"/>
    </source>
</evidence>
<reference evidence="5 6" key="1">
    <citation type="submission" date="2018-11" db="EMBL/GenBank/DDBJ databases">
        <title>Chitinophaga lutea sp.nov., isolate from arsenic contaminated soil.</title>
        <authorList>
            <person name="Zong Y."/>
        </authorList>
    </citation>
    <scope>NUCLEOTIDE SEQUENCE [LARGE SCALE GENOMIC DNA]</scope>
    <source>
        <strain evidence="5 6">ZY74</strain>
    </source>
</reference>
<dbReference type="Pfam" id="PF00144">
    <property type="entry name" value="Beta-lactamase"/>
    <property type="match status" value="1"/>
</dbReference>
<dbReference type="InterPro" id="IPR050491">
    <property type="entry name" value="AmpC-like"/>
</dbReference>
<dbReference type="PANTHER" id="PTHR46825">
    <property type="entry name" value="D-ALANYL-D-ALANINE-CARBOXYPEPTIDASE/ENDOPEPTIDASE AMPH"/>
    <property type="match status" value="1"/>
</dbReference>
<dbReference type="SUPFAM" id="SSF56601">
    <property type="entry name" value="beta-lactamase/transpeptidase-like"/>
    <property type="match status" value="1"/>
</dbReference>
<dbReference type="AlphaFoldDB" id="A0A3N4PVV6"/>